<protein>
    <submittedName>
        <fullName evidence="3">Alpha-glucosidase</fullName>
    </submittedName>
</protein>
<evidence type="ECO:0000313" key="4">
    <source>
        <dbReference type="Proteomes" id="UP000650424"/>
    </source>
</evidence>
<dbReference type="SUPFAM" id="SSF51445">
    <property type="entry name" value="(Trans)glycosidases"/>
    <property type="match status" value="1"/>
</dbReference>
<dbReference type="Gene3D" id="2.60.40.1180">
    <property type="entry name" value="Golgi alpha-mannosidase II"/>
    <property type="match status" value="1"/>
</dbReference>
<dbReference type="InterPro" id="IPR006047">
    <property type="entry name" value="GH13_cat_dom"/>
</dbReference>
<comment type="caution">
    <text evidence="3">The sequence shown here is derived from an EMBL/GenBank/DDBJ whole genome shotgun (WGS) entry which is preliminary data.</text>
</comment>
<evidence type="ECO:0000256" key="1">
    <source>
        <dbReference type="ARBA" id="ARBA00008061"/>
    </source>
</evidence>
<organism evidence="3 4">
    <name type="scientific">Undibacterium hunanense</name>
    <dbReference type="NCBI Taxonomy" id="2762292"/>
    <lineage>
        <taxon>Bacteria</taxon>
        <taxon>Pseudomonadati</taxon>
        <taxon>Pseudomonadota</taxon>
        <taxon>Betaproteobacteria</taxon>
        <taxon>Burkholderiales</taxon>
        <taxon>Oxalobacteraceae</taxon>
        <taxon>Undibacterium</taxon>
    </lineage>
</organism>
<dbReference type="PANTHER" id="PTHR10357:SF179">
    <property type="entry name" value="NEUTRAL AND BASIC AMINO ACID TRANSPORT PROTEIN RBAT"/>
    <property type="match status" value="1"/>
</dbReference>
<proteinExistence type="inferred from homology"/>
<gene>
    <name evidence="3" type="ORF">H8L32_26240</name>
</gene>
<name>A0ABR6ZYN4_9BURK</name>
<evidence type="ECO:0000313" key="3">
    <source>
        <dbReference type="EMBL" id="MBC3920991.1"/>
    </source>
</evidence>
<reference evidence="3 4" key="1">
    <citation type="submission" date="2020-08" db="EMBL/GenBank/DDBJ databases">
        <title>Novel species isolated from subtropical streams in China.</title>
        <authorList>
            <person name="Lu H."/>
        </authorList>
    </citation>
    <scope>NUCLEOTIDE SEQUENCE [LARGE SCALE GENOMIC DNA]</scope>
    <source>
        <strain evidence="3 4">CY18W</strain>
    </source>
</reference>
<dbReference type="InterPro" id="IPR017853">
    <property type="entry name" value="GH"/>
</dbReference>
<keyword evidence="4" id="KW-1185">Reference proteome</keyword>
<comment type="similarity">
    <text evidence="1">Belongs to the glycosyl hydrolase 13 family.</text>
</comment>
<feature type="domain" description="Glycosyl hydrolase family 13 catalytic" evidence="2">
    <location>
        <begin position="18"/>
        <end position="404"/>
    </location>
</feature>
<dbReference type="Pfam" id="PF00128">
    <property type="entry name" value="Alpha-amylase"/>
    <property type="match status" value="1"/>
</dbReference>
<dbReference type="Gene3D" id="3.20.20.80">
    <property type="entry name" value="Glycosidases"/>
    <property type="match status" value="1"/>
</dbReference>
<dbReference type="Gene3D" id="3.90.400.10">
    <property type="entry name" value="Oligo-1,6-glucosidase, Domain 2"/>
    <property type="match status" value="1"/>
</dbReference>
<dbReference type="InterPro" id="IPR045857">
    <property type="entry name" value="O16G_dom_2"/>
</dbReference>
<dbReference type="SMART" id="SM00642">
    <property type="entry name" value="Aamy"/>
    <property type="match status" value="1"/>
</dbReference>
<sequence>MKQGQQPADWWRDAVIYQVYPRSFFDSNGDGIGDLPGITAKLDYIAALGVDIVWISPFFTSPMKDFGYDVADYCDVDPIFGSLADFDRLLQRAHALGLKIMIDQVLSHCSDVHPWFTESRQSRDNPKADWYVWADPRADGSPPNNWLSVFGGSAWQWDARRRQYYMHNFLVSQPDLNFHHPEVRQAHLDNMRFWLARGVDGFRLDACNFHFHDRALRDNPPSQVRDNKTVQDNNPYGMQAHIHDKTQPENLAFLESIRSLLNEFGAIAIGEVGADDSLGVMAEYTAGDNKLHMAYSFNLLTATCSAGYIRQQVEEFEARVKGGWVSWSVGNHDSVRVMTRWGGPQATPAFAKMLLAMQMALKGTPCLYQGDELALTEAEVAYEDIQDPYGITFWPEFKGRDGCRTPMPWQADQVHAGFSSGKPWLPVSAEHTAHAVSVQDKDGNSVLNYARHILAWCKQYPQLSRGDISFFDAPESVLAIRRDLAGNNSIVAAFNLGNQPVSFYWPDTTGAKTMDAAGLPGQAEAGKVSLPAYGAWFGEVS</sequence>
<dbReference type="Proteomes" id="UP000650424">
    <property type="component" value="Unassembled WGS sequence"/>
</dbReference>
<accession>A0ABR6ZYN4</accession>
<dbReference type="InterPro" id="IPR013780">
    <property type="entry name" value="Glyco_hydro_b"/>
</dbReference>
<dbReference type="CDD" id="cd11330">
    <property type="entry name" value="AmyAc_OligoGlu"/>
    <property type="match status" value="1"/>
</dbReference>
<evidence type="ECO:0000259" key="2">
    <source>
        <dbReference type="SMART" id="SM00642"/>
    </source>
</evidence>
<dbReference type="PANTHER" id="PTHR10357">
    <property type="entry name" value="ALPHA-AMYLASE FAMILY MEMBER"/>
    <property type="match status" value="1"/>
</dbReference>
<dbReference type="EMBL" id="JACOGF010000023">
    <property type="protein sequence ID" value="MBC3920991.1"/>
    <property type="molecule type" value="Genomic_DNA"/>
</dbReference>